<keyword evidence="3" id="KW-1185">Reference proteome</keyword>
<dbReference type="AlphaFoldDB" id="A0AAN9THU0"/>
<evidence type="ECO:0000313" key="3">
    <source>
        <dbReference type="Proteomes" id="UP001367676"/>
    </source>
</evidence>
<organism evidence="2 3">
    <name type="scientific">Parthenolecanium corni</name>
    <dbReference type="NCBI Taxonomy" id="536013"/>
    <lineage>
        <taxon>Eukaryota</taxon>
        <taxon>Metazoa</taxon>
        <taxon>Ecdysozoa</taxon>
        <taxon>Arthropoda</taxon>
        <taxon>Hexapoda</taxon>
        <taxon>Insecta</taxon>
        <taxon>Pterygota</taxon>
        <taxon>Neoptera</taxon>
        <taxon>Paraneoptera</taxon>
        <taxon>Hemiptera</taxon>
        <taxon>Sternorrhyncha</taxon>
        <taxon>Coccoidea</taxon>
        <taxon>Coccidae</taxon>
        <taxon>Parthenolecanium</taxon>
    </lineage>
</organism>
<sequence>MYRTLKNFFLKPSRKKRRSKWRSQVADVEPDIRQVIESSQRQTYTYLNVSDDLGRPDDDSSTNECTQFETIAEVHFTDNVAPVTAFDMSPKLTSDLMNVAHNKLLTVTDPSPPARASFDLKTPKSDVKSWKGEDLKTPEAEQPPSPSPHPFEKVADFFHQFADLRTDVRIMMANQSLIYLLGTNHADPQCPVDVSNIIKKVGPQLVIIELCAWRACGCDVHRGNVFQTKPEFTFRYLRRVISQIGFLPAMIFFTDAFNEHHAVTNELLDYGGEFAVAARLCEELGNCKILLGDREIPITVKRQASGMGNWRGIRISILVTLALIFKRRMKTLLLRGHQLVIRDPRFYQIVVLERDIFLTYMIQVAAGMKHEVDQAQIVAVVGQGHLNGIQRFWGRILPQILPLILKPDLDF</sequence>
<reference evidence="2 3" key="1">
    <citation type="submission" date="2024-03" db="EMBL/GenBank/DDBJ databases">
        <title>Adaptation during the transition from Ophiocordyceps entomopathogen to insect associate is accompanied by gene loss and intensified selection.</title>
        <authorList>
            <person name="Ward C.M."/>
            <person name="Onetto C.A."/>
            <person name="Borneman A.R."/>
        </authorList>
    </citation>
    <scope>NUCLEOTIDE SEQUENCE [LARGE SCALE GENOMIC DNA]</scope>
    <source>
        <strain evidence="2">AWRI1</strain>
        <tissue evidence="2">Single Adult Female</tissue>
    </source>
</reference>
<dbReference type="InterPro" id="IPR046345">
    <property type="entry name" value="TraB_PrgY-like"/>
</dbReference>
<name>A0AAN9THU0_9HEMI</name>
<comment type="caution">
    <text evidence="2">The sequence shown here is derived from an EMBL/GenBank/DDBJ whole genome shotgun (WGS) entry which is preliminary data.</text>
</comment>
<dbReference type="EMBL" id="JBBCAQ010000028">
    <property type="protein sequence ID" value="KAK7585916.1"/>
    <property type="molecule type" value="Genomic_DNA"/>
</dbReference>
<protein>
    <submittedName>
        <fullName evidence="2">Uncharacterized protein</fullName>
    </submittedName>
</protein>
<dbReference type="Proteomes" id="UP001367676">
    <property type="component" value="Unassembled WGS sequence"/>
</dbReference>
<feature type="compositionally biased region" description="Basic and acidic residues" evidence="1">
    <location>
        <begin position="121"/>
        <end position="139"/>
    </location>
</feature>
<evidence type="ECO:0000256" key="1">
    <source>
        <dbReference type="SAM" id="MobiDB-lite"/>
    </source>
</evidence>
<gene>
    <name evidence="2" type="ORF">V9T40_000095</name>
</gene>
<dbReference type="PANTHER" id="PTHR21530:SF7">
    <property type="entry name" value="TRAB DOMAIN-CONTAINING PROTEIN"/>
    <property type="match status" value="1"/>
</dbReference>
<dbReference type="PANTHER" id="PTHR21530">
    <property type="entry name" value="PHEROMONE SHUTDOWN PROTEIN"/>
    <property type="match status" value="1"/>
</dbReference>
<feature type="region of interest" description="Disordered" evidence="1">
    <location>
        <begin position="106"/>
        <end position="149"/>
    </location>
</feature>
<accession>A0AAN9THU0</accession>
<proteinExistence type="predicted"/>
<dbReference type="CDD" id="cd14726">
    <property type="entry name" value="TraB_PrgY-like"/>
    <property type="match status" value="1"/>
</dbReference>
<evidence type="ECO:0000313" key="2">
    <source>
        <dbReference type="EMBL" id="KAK7585916.1"/>
    </source>
</evidence>